<dbReference type="PANTHER" id="PTHR14464:SF4">
    <property type="entry name" value="EXONUCLEASE V"/>
    <property type="match status" value="1"/>
</dbReference>
<dbReference type="HOGENOM" id="CLU_013225_2_0_1"/>
<dbReference type="Pfam" id="PF09810">
    <property type="entry name" value="Exo5"/>
    <property type="match status" value="2"/>
</dbReference>
<dbReference type="GO" id="GO:0005739">
    <property type="term" value="C:mitochondrion"/>
    <property type="evidence" value="ECO:0007669"/>
    <property type="project" value="TreeGrafter"/>
</dbReference>
<name>A0A0D0ADV7_9AGAM</name>
<dbReference type="GO" id="GO:0036297">
    <property type="term" value="P:interstrand cross-link repair"/>
    <property type="evidence" value="ECO:0007669"/>
    <property type="project" value="TreeGrafter"/>
</dbReference>
<comment type="similarity">
    <text evidence="1">Belongs to the EXO5 family.</text>
</comment>
<reference evidence="4" key="2">
    <citation type="submission" date="2015-01" db="EMBL/GenBank/DDBJ databases">
        <title>Evolutionary Origins and Diversification of the Mycorrhizal Mutualists.</title>
        <authorList>
            <consortium name="DOE Joint Genome Institute"/>
            <consortium name="Mycorrhizal Genomics Consortium"/>
            <person name="Kohler A."/>
            <person name="Kuo A."/>
            <person name="Nagy L.G."/>
            <person name="Floudas D."/>
            <person name="Copeland A."/>
            <person name="Barry K.W."/>
            <person name="Cichocki N."/>
            <person name="Veneault-Fourrey C."/>
            <person name="LaButti K."/>
            <person name="Lindquist E.A."/>
            <person name="Lipzen A."/>
            <person name="Lundell T."/>
            <person name="Morin E."/>
            <person name="Murat C."/>
            <person name="Riley R."/>
            <person name="Ohm R."/>
            <person name="Sun H."/>
            <person name="Tunlid A."/>
            <person name="Henrissat B."/>
            <person name="Grigoriev I.V."/>
            <person name="Hibbett D.S."/>
            <person name="Martin F."/>
        </authorList>
    </citation>
    <scope>NUCLEOTIDE SEQUENCE [LARGE SCALE GENOMIC DNA]</scope>
    <source>
        <strain evidence="4">441</strain>
    </source>
</reference>
<evidence type="ECO:0000313" key="4">
    <source>
        <dbReference type="Proteomes" id="UP000054018"/>
    </source>
</evidence>
<feature type="region of interest" description="Disordered" evidence="2">
    <location>
        <begin position="232"/>
        <end position="263"/>
    </location>
</feature>
<dbReference type="PANTHER" id="PTHR14464">
    <property type="entry name" value="EXONUCLEASE V"/>
    <property type="match status" value="1"/>
</dbReference>
<dbReference type="EMBL" id="KN833687">
    <property type="protein sequence ID" value="KIK30278.1"/>
    <property type="molecule type" value="Genomic_DNA"/>
</dbReference>
<evidence type="ECO:0000313" key="3">
    <source>
        <dbReference type="EMBL" id="KIK30278.1"/>
    </source>
</evidence>
<reference evidence="3 4" key="1">
    <citation type="submission" date="2014-04" db="EMBL/GenBank/DDBJ databases">
        <authorList>
            <consortium name="DOE Joint Genome Institute"/>
            <person name="Kuo A."/>
            <person name="Kohler A."/>
            <person name="Costa M.D."/>
            <person name="Nagy L.G."/>
            <person name="Floudas D."/>
            <person name="Copeland A."/>
            <person name="Barry K.W."/>
            <person name="Cichocki N."/>
            <person name="Veneault-Fourrey C."/>
            <person name="LaButti K."/>
            <person name="Lindquist E.A."/>
            <person name="Lipzen A."/>
            <person name="Lundell T."/>
            <person name="Morin E."/>
            <person name="Murat C."/>
            <person name="Sun H."/>
            <person name="Tunlid A."/>
            <person name="Henrissat B."/>
            <person name="Grigoriev I.V."/>
            <person name="Hibbett D.S."/>
            <person name="Martin F."/>
            <person name="Nordberg H.P."/>
            <person name="Cantor M.N."/>
            <person name="Hua S.X."/>
        </authorList>
    </citation>
    <scope>NUCLEOTIDE SEQUENCE [LARGE SCALE GENOMIC DNA]</scope>
    <source>
        <strain evidence="3 4">441</strain>
    </source>
</reference>
<dbReference type="GO" id="GO:0045145">
    <property type="term" value="F:single-stranded DNA 5'-3' DNA exonuclease activity"/>
    <property type="evidence" value="ECO:0007669"/>
    <property type="project" value="InterPro"/>
</dbReference>
<organism evidence="3 4">
    <name type="scientific">Pisolithus microcarpus 441</name>
    <dbReference type="NCBI Taxonomy" id="765257"/>
    <lineage>
        <taxon>Eukaryota</taxon>
        <taxon>Fungi</taxon>
        <taxon>Dikarya</taxon>
        <taxon>Basidiomycota</taxon>
        <taxon>Agaricomycotina</taxon>
        <taxon>Agaricomycetes</taxon>
        <taxon>Agaricomycetidae</taxon>
        <taxon>Boletales</taxon>
        <taxon>Sclerodermatineae</taxon>
        <taxon>Pisolithaceae</taxon>
        <taxon>Pisolithus</taxon>
    </lineage>
</organism>
<accession>A0A0D0ADV7</accession>
<dbReference type="InterPro" id="IPR019190">
    <property type="entry name" value="EXOV"/>
</dbReference>
<keyword evidence="4" id="KW-1185">Reference proteome</keyword>
<evidence type="ECO:0000256" key="1">
    <source>
        <dbReference type="ARBA" id="ARBA00009797"/>
    </source>
</evidence>
<dbReference type="AlphaFoldDB" id="A0A0D0ADV7"/>
<dbReference type="GO" id="GO:0005634">
    <property type="term" value="C:nucleus"/>
    <property type="evidence" value="ECO:0007669"/>
    <property type="project" value="TreeGrafter"/>
</dbReference>
<evidence type="ECO:0000256" key="2">
    <source>
        <dbReference type="SAM" id="MobiDB-lite"/>
    </source>
</evidence>
<dbReference type="Proteomes" id="UP000054018">
    <property type="component" value="Unassembled WGS sequence"/>
</dbReference>
<protein>
    <submittedName>
        <fullName evidence="3">Uncharacterized protein</fullName>
    </submittedName>
</protein>
<sequence length="602" mass="67429">MSSDEYDEYDLSEFTSQELATADANVSHMLRPIPEPTTSSTGPKIHIALEPSCVRVERPLAQQNNVVTASTTASSALLFVTPAVDSPYSRFCSWKGAFSVTDLVGPAWCELQYEYGLLGQKDKPLHLRPPSFISRSGKQILVQRDRATSSNRRLKRGKSTHQALENELRPVRVTVTVTTPEERFGLRIAQLIAGFNEIITCGKTRELPVFGIIHGHAVVGVIDEVVQVCPTSERTDRPDGGVKSPSADGDSGARLQSSSTSSQDTYTLGLIDYKTRRAEYLPPEEDSRSPKLQLMLYHRMLSSLLTPGMVDFDFLWSLMNLDPNRRFSHTFVRDIGWADATSNEEVYMDLNSLVSEWVVIAHREKIEQGRMKGVNAELQLVYRRALDQTESLDNGNRRKEYVELNDPLQALASEEQLVVARAIAEKLPESCVEEEGAISIANAIAEKIKLPCPPEHYPSAWSQLVSAGSDQENVALQWAIQESLLSCAEKARTAWYISQNEPVVKGNDPSNMSVFAETKRQGQNSDVSKMSPIIGTRKFLMDDSLLDSHLDDILQWWMGSRKPRGVAVAHTYRCFTCEYQRSCEWREEKAKEVATAAVRRRE</sequence>
<gene>
    <name evidence="3" type="ORF">PISMIDRAFT_671452</name>
</gene>
<proteinExistence type="inferred from homology"/>
<dbReference type="OrthoDB" id="354769at2759"/>